<protein>
    <submittedName>
        <fullName evidence="6">Light-inducible protein CPRF2</fullName>
    </submittedName>
</protein>
<dbReference type="EMBL" id="JAUJYO010000015">
    <property type="protein sequence ID" value="KAK1296158.1"/>
    <property type="molecule type" value="Genomic_DNA"/>
</dbReference>
<evidence type="ECO:0000313" key="6">
    <source>
        <dbReference type="EMBL" id="KAK1296158.1"/>
    </source>
</evidence>
<dbReference type="FunFam" id="1.20.5.170:FF:000020">
    <property type="entry name" value="BZIP transcription factor"/>
    <property type="match status" value="1"/>
</dbReference>
<name>A0AAV9D487_ACOCL</name>
<dbReference type="InterPro" id="IPR045314">
    <property type="entry name" value="bZIP_plant_GBF1"/>
</dbReference>
<dbReference type="PANTHER" id="PTHR46324:SF26">
    <property type="entry name" value="OS02G0728001 PROTEIN"/>
    <property type="match status" value="1"/>
</dbReference>
<evidence type="ECO:0000256" key="2">
    <source>
        <dbReference type="ARBA" id="ARBA00023015"/>
    </source>
</evidence>
<dbReference type="PANTHER" id="PTHR46324">
    <property type="entry name" value="BASIC LEUCINE ZIPPER 43-RELATED"/>
    <property type="match status" value="1"/>
</dbReference>
<reference evidence="6" key="2">
    <citation type="submission" date="2023-06" db="EMBL/GenBank/DDBJ databases">
        <authorList>
            <person name="Ma L."/>
            <person name="Liu K.-W."/>
            <person name="Li Z."/>
            <person name="Hsiao Y.-Y."/>
            <person name="Qi Y."/>
            <person name="Fu T."/>
            <person name="Tang G."/>
            <person name="Zhang D."/>
            <person name="Sun W.-H."/>
            <person name="Liu D.-K."/>
            <person name="Li Y."/>
            <person name="Chen G.-Z."/>
            <person name="Liu X.-D."/>
            <person name="Liao X.-Y."/>
            <person name="Jiang Y.-T."/>
            <person name="Yu X."/>
            <person name="Hao Y."/>
            <person name="Huang J."/>
            <person name="Zhao X.-W."/>
            <person name="Ke S."/>
            <person name="Chen Y.-Y."/>
            <person name="Wu W.-L."/>
            <person name="Hsu J.-L."/>
            <person name="Lin Y.-F."/>
            <person name="Huang M.-D."/>
            <person name="Li C.-Y."/>
            <person name="Huang L."/>
            <person name="Wang Z.-W."/>
            <person name="Zhao X."/>
            <person name="Zhong W.-Y."/>
            <person name="Peng D.-H."/>
            <person name="Ahmad S."/>
            <person name="Lan S."/>
            <person name="Zhang J.-S."/>
            <person name="Tsai W.-C."/>
            <person name="Van De Peer Y."/>
            <person name="Liu Z.-J."/>
        </authorList>
    </citation>
    <scope>NUCLEOTIDE SEQUENCE</scope>
    <source>
        <strain evidence="6">CP</strain>
        <tissue evidence="6">Leaves</tissue>
    </source>
</reference>
<dbReference type="AlphaFoldDB" id="A0AAV9D487"/>
<comment type="caution">
    <text evidence="6">The sequence shown here is derived from an EMBL/GenBank/DDBJ whole genome shotgun (WGS) entry which is preliminary data.</text>
</comment>
<dbReference type="GO" id="GO:0005634">
    <property type="term" value="C:nucleus"/>
    <property type="evidence" value="ECO:0007669"/>
    <property type="project" value="UniProtKB-SubCell"/>
</dbReference>
<proteinExistence type="predicted"/>
<dbReference type="GO" id="GO:0003700">
    <property type="term" value="F:DNA-binding transcription factor activity"/>
    <property type="evidence" value="ECO:0007669"/>
    <property type="project" value="InterPro"/>
</dbReference>
<keyword evidence="5" id="KW-0539">Nucleus</keyword>
<dbReference type="CDD" id="cd14702">
    <property type="entry name" value="bZIP_plant_GBF1"/>
    <property type="match status" value="1"/>
</dbReference>
<evidence type="ECO:0000256" key="1">
    <source>
        <dbReference type="ARBA" id="ARBA00004123"/>
    </source>
</evidence>
<evidence type="ECO:0000256" key="5">
    <source>
        <dbReference type="ARBA" id="ARBA00023242"/>
    </source>
</evidence>
<keyword evidence="7" id="KW-1185">Reference proteome</keyword>
<dbReference type="GO" id="GO:0003677">
    <property type="term" value="F:DNA binding"/>
    <property type="evidence" value="ECO:0007669"/>
    <property type="project" value="UniProtKB-KW"/>
</dbReference>
<organism evidence="6 7">
    <name type="scientific">Acorus calamus</name>
    <name type="common">Sweet flag</name>
    <dbReference type="NCBI Taxonomy" id="4465"/>
    <lineage>
        <taxon>Eukaryota</taxon>
        <taxon>Viridiplantae</taxon>
        <taxon>Streptophyta</taxon>
        <taxon>Embryophyta</taxon>
        <taxon>Tracheophyta</taxon>
        <taxon>Spermatophyta</taxon>
        <taxon>Magnoliopsida</taxon>
        <taxon>Liliopsida</taxon>
        <taxon>Acoraceae</taxon>
        <taxon>Acorus</taxon>
    </lineage>
</organism>
<keyword evidence="3" id="KW-0238">DNA-binding</keyword>
<evidence type="ECO:0000256" key="4">
    <source>
        <dbReference type="ARBA" id="ARBA00023163"/>
    </source>
</evidence>
<reference evidence="6" key="1">
    <citation type="journal article" date="2023" name="Nat. Commun.">
        <title>Diploid and tetraploid genomes of Acorus and the evolution of monocots.</title>
        <authorList>
            <person name="Ma L."/>
            <person name="Liu K.W."/>
            <person name="Li Z."/>
            <person name="Hsiao Y.Y."/>
            <person name="Qi Y."/>
            <person name="Fu T."/>
            <person name="Tang G.D."/>
            <person name="Zhang D."/>
            <person name="Sun W.H."/>
            <person name="Liu D.K."/>
            <person name="Li Y."/>
            <person name="Chen G.Z."/>
            <person name="Liu X.D."/>
            <person name="Liao X.Y."/>
            <person name="Jiang Y.T."/>
            <person name="Yu X."/>
            <person name="Hao Y."/>
            <person name="Huang J."/>
            <person name="Zhao X.W."/>
            <person name="Ke S."/>
            <person name="Chen Y.Y."/>
            <person name="Wu W.L."/>
            <person name="Hsu J.L."/>
            <person name="Lin Y.F."/>
            <person name="Huang M.D."/>
            <person name="Li C.Y."/>
            <person name="Huang L."/>
            <person name="Wang Z.W."/>
            <person name="Zhao X."/>
            <person name="Zhong W.Y."/>
            <person name="Peng D.H."/>
            <person name="Ahmad S."/>
            <person name="Lan S."/>
            <person name="Zhang J.S."/>
            <person name="Tsai W.C."/>
            <person name="Van de Peer Y."/>
            <person name="Liu Z.J."/>
        </authorList>
    </citation>
    <scope>NUCLEOTIDE SEQUENCE</scope>
    <source>
        <strain evidence="6">CP</strain>
    </source>
</reference>
<sequence>MSGGRESARRSRMRKQRHLDELRSHVVHLRSMHTHLIKRLNEAIEGRDRTLRENVELCKEAYDLLSTLWALKQAMPAFMDLL</sequence>
<evidence type="ECO:0000256" key="3">
    <source>
        <dbReference type="ARBA" id="ARBA00023125"/>
    </source>
</evidence>
<gene>
    <name evidence="6" type="primary">CPRF2</name>
    <name evidence="6" type="ORF">QJS10_CPB15g01705</name>
</gene>
<dbReference type="InterPro" id="IPR044521">
    <property type="entry name" value="AtbZIP8/43"/>
</dbReference>
<comment type="subcellular location">
    <subcellularLocation>
        <location evidence="1">Nucleus</location>
    </subcellularLocation>
</comment>
<dbReference type="SUPFAM" id="SSF57959">
    <property type="entry name" value="Leucine zipper domain"/>
    <property type="match status" value="1"/>
</dbReference>
<keyword evidence="2" id="KW-0805">Transcription regulation</keyword>
<dbReference type="Gene3D" id="1.20.5.170">
    <property type="match status" value="1"/>
</dbReference>
<dbReference type="Proteomes" id="UP001180020">
    <property type="component" value="Unassembled WGS sequence"/>
</dbReference>
<dbReference type="InterPro" id="IPR046347">
    <property type="entry name" value="bZIP_sf"/>
</dbReference>
<accession>A0AAV9D487</accession>
<evidence type="ECO:0000313" key="7">
    <source>
        <dbReference type="Proteomes" id="UP001180020"/>
    </source>
</evidence>
<keyword evidence="4" id="KW-0804">Transcription</keyword>